<protein>
    <submittedName>
        <fullName evidence="2">Uncharacterized protein</fullName>
    </submittedName>
</protein>
<proteinExistence type="predicted"/>
<sequence length="74" mass="8708">MLILDSISTLLFRVPPISFYQFFMGIISINNLLKDLNNMRNIKKYLERWVGASIGLRYTLNSSLNFEDSNLYDR</sequence>
<accession>A0ABM7NYW9</accession>
<organism evidence="2 3">
    <name type="scientific">Prevotella herbatica</name>
    <dbReference type="NCBI Taxonomy" id="2801997"/>
    <lineage>
        <taxon>Bacteria</taxon>
        <taxon>Pseudomonadati</taxon>
        <taxon>Bacteroidota</taxon>
        <taxon>Bacteroidia</taxon>
        <taxon>Bacteroidales</taxon>
        <taxon>Prevotellaceae</taxon>
        <taxon>Prevotella</taxon>
    </lineage>
</organism>
<dbReference type="Proteomes" id="UP001319045">
    <property type="component" value="Chromosome"/>
</dbReference>
<keyword evidence="3" id="KW-1185">Reference proteome</keyword>
<reference evidence="2 3" key="1">
    <citation type="journal article" date="2022" name="Int. J. Syst. Evol. Microbiol.">
        <title>Prevotella herbatica sp. nov., a plant polysaccharide-decomposing anaerobic bacterium isolated from a methanogenic reactor.</title>
        <authorList>
            <person name="Uek A."/>
            <person name="Tonouchi A."/>
            <person name="Kaku N."/>
            <person name="Ueki K."/>
        </authorList>
    </citation>
    <scope>NUCLEOTIDE SEQUENCE [LARGE SCALE GENOMIC DNA]</scope>
    <source>
        <strain evidence="2 3">WR041</strain>
    </source>
</reference>
<feature type="transmembrane region" description="Helical" evidence="1">
    <location>
        <begin position="12"/>
        <end position="33"/>
    </location>
</feature>
<keyword evidence="1" id="KW-1133">Transmembrane helix</keyword>
<evidence type="ECO:0000256" key="1">
    <source>
        <dbReference type="SAM" id="Phobius"/>
    </source>
</evidence>
<evidence type="ECO:0000313" key="2">
    <source>
        <dbReference type="EMBL" id="BCS85729.1"/>
    </source>
</evidence>
<name>A0ABM7NYW9_9BACT</name>
<dbReference type="EMBL" id="AP024484">
    <property type="protein sequence ID" value="BCS85729.1"/>
    <property type="molecule type" value="Genomic_DNA"/>
</dbReference>
<gene>
    <name evidence="2" type="ORF">prwr041_16220</name>
</gene>
<keyword evidence="1" id="KW-0812">Transmembrane</keyword>
<evidence type="ECO:0000313" key="3">
    <source>
        <dbReference type="Proteomes" id="UP001319045"/>
    </source>
</evidence>
<keyword evidence="1" id="KW-0472">Membrane</keyword>